<keyword evidence="2" id="KW-1185">Reference proteome</keyword>
<dbReference type="Proteomes" id="UP001597012">
    <property type="component" value="Unassembled WGS sequence"/>
</dbReference>
<comment type="caution">
    <text evidence="1">The sequence shown here is derived from an EMBL/GenBank/DDBJ whole genome shotgun (WGS) entry which is preliminary data.</text>
</comment>
<dbReference type="RefSeq" id="WP_379932137.1">
    <property type="nucleotide sequence ID" value="NZ_JBHTHY010000003.1"/>
</dbReference>
<gene>
    <name evidence="1" type="ORF">ACFQZJ_02810</name>
</gene>
<protein>
    <submittedName>
        <fullName evidence="1">Type II toxin-antitoxin system RelE/ParE family toxin</fullName>
    </submittedName>
</protein>
<reference evidence="2" key="1">
    <citation type="journal article" date="2019" name="Int. J. Syst. Evol. Microbiol.">
        <title>The Global Catalogue of Microorganisms (GCM) 10K type strain sequencing project: providing services to taxonomists for standard genome sequencing and annotation.</title>
        <authorList>
            <consortium name="The Broad Institute Genomics Platform"/>
            <consortium name="The Broad Institute Genome Sequencing Center for Infectious Disease"/>
            <person name="Wu L."/>
            <person name="Ma J."/>
        </authorList>
    </citation>
    <scope>NUCLEOTIDE SEQUENCE [LARGE SCALE GENOMIC DNA]</scope>
    <source>
        <strain evidence="2">CCUG 61948</strain>
    </source>
</reference>
<proteinExistence type="predicted"/>
<evidence type="ECO:0000313" key="1">
    <source>
        <dbReference type="EMBL" id="MFD0796377.1"/>
    </source>
</evidence>
<sequence>MCSKLYLNGRFLSESAAYKLKKLTEYLLDEWGYKVKKDFLTKFTSKIEHISVHPVSCQKSIQFGGIYKCVVTKQTTFFYRVNFAQKEIEIITLFDTRQDPDKLLQQLG</sequence>
<dbReference type="EMBL" id="JBHTHY010000003">
    <property type="protein sequence ID" value="MFD0796377.1"/>
    <property type="molecule type" value="Genomic_DNA"/>
</dbReference>
<organism evidence="1 2">
    <name type="scientific">Maribacter chungangensis</name>
    <dbReference type="NCBI Taxonomy" id="1069117"/>
    <lineage>
        <taxon>Bacteria</taxon>
        <taxon>Pseudomonadati</taxon>
        <taxon>Bacteroidota</taxon>
        <taxon>Flavobacteriia</taxon>
        <taxon>Flavobacteriales</taxon>
        <taxon>Flavobacteriaceae</taxon>
        <taxon>Maribacter</taxon>
    </lineage>
</organism>
<name>A0ABW3AZS6_9FLAO</name>
<dbReference type="Gene3D" id="3.30.2310.20">
    <property type="entry name" value="RelE-like"/>
    <property type="match status" value="1"/>
</dbReference>
<accession>A0ABW3AZS6</accession>
<dbReference type="InterPro" id="IPR035093">
    <property type="entry name" value="RelE/ParE_toxin_dom_sf"/>
</dbReference>
<evidence type="ECO:0000313" key="2">
    <source>
        <dbReference type="Proteomes" id="UP001597012"/>
    </source>
</evidence>